<dbReference type="InterPro" id="IPR002562">
    <property type="entry name" value="3'-5'_exonuclease_dom"/>
</dbReference>
<reference evidence="12" key="1">
    <citation type="submission" date="2021-02" db="EMBL/GenBank/DDBJ databases">
        <authorList>
            <person name="Nowell W R."/>
        </authorList>
    </citation>
    <scope>NUCLEOTIDE SEQUENCE</scope>
</reference>
<keyword evidence="4" id="KW-0378">Hydrolase</keyword>
<sequence length="614" mass="71876">LDHPYFDEIEAFEPEEELLKHVEPQVPKTLDQTPYVFVDTIHELKNMLDHIENQQELAIDLEHHSYRSYQGFTCLLQISSRTNDYIVDTLALRDELHILNNVFTNPKVTKVFHGADSDVEWLQKDFGLYVVNMFDTYHAAKELNLPAMSLAYLMKQYADIEANKQYQLADWRIRIRPLSDECIRYAREDTHYLLYIYDILRNRLLDVRQQKSTLLKQVFLKSKIVCQKLYKKPQFDQDGYQTIYLKSRKTFNVRQLAALKSLYYWRDKLARQEDESTGYVLPNHMLLQISDILPREAQGIRACCNPVPVLVQQNLHDIHQIILQAKDIQLQTEEKEHIVPLTLPPVYDPENVLNCPHDLSHQGDHLPSTNTFTHIQSDNIQAKPQISYSTNLNDILEETFKEQIRERNTSVKYPIEIVMKSEKNIEDDRSQTRINPFASYLPKSLRRSEEIKPIWKIFYPKADIELNGSATTQDNVHNGNAKSYDENGDVEMIYLSQQQSRKRKRNKDRQPRKKPRVAATTMNDDDAIEEGEINNDEIIEQEGETTIQPFDYSAVDSGILFERKFKRPDDNEAIYDPNKQKKPKGKKNFRSKPSAAAHPQQTKSMTYPFPRKTT</sequence>
<evidence type="ECO:0000313" key="14">
    <source>
        <dbReference type="Proteomes" id="UP000677228"/>
    </source>
</evidence>
<dbReference type="Proteomes" id="UP000682733">
    <property type="component" value="Unassembled WGS sequence"/>
</dbReference>
<keyword evidence="3" id="KW-0540">Nuclease</keyword>
<dbReference type="GO" id="GO:0071037">
    <property type="term" value="P:nuclear polyadenylation-dependent snRNA catabolic process"/>
    <property type="evidence" value="ECO:0007669"/>
    <property type="project" value="TreeGrafter"/>
</dbReference>
<dbReference type="GO" id="GO:0071040">
    <property type="term" value="P:nuclear polyadenylation-dependent antisense transcript catabolic process"/>
    <property type="evidence" value="ECO:0007669"/>
    <property type="project" value="TreeGrafter"/>
</dbReference>
<evidence type="ECO:0000256" key="5">
    <source>
        <dbReference type="ARBA" id="ARBA00022835"/>
    </source>
</evidence>
<dbReference type="Pfam" id="PF01612">
    <property type="entry name" value="DNA_pol_A_exo1"/>
    <property type="match status" value="1"/>
</dbReference>
<dbReference type="PROSITE" id="PS50967">
    <property type="entry name" value="HRDC"/>
    <property type="match status" value="1"/>
</dbReference>
<dbReference type="Gene3D" id="3.30.420.10">
    <property type="entry name" value="Ribonuclease H-like superfamily/Ribonuclease H"/>
    <property type="match status" value="1"/>
</dbReference>
<evidence type="ECO:0000256" key="2">
    <source>
        <dbReference type="ARBA" id="ARBA00022552"/>
    </source>
</evidence>
<feature type="compositionally biased region" description="Basic residues" evidence="10">
    <location>
        <begin position="500"/>
        <end position="516"/>
    </location>
</feature>
<evidence type="ECO:0000256" key="7">
    <source>
        <dbReference type="ARBA" id="ARBA00023242"/>
    </source>
</evidence>
<dbReference type="InterPro" id="IPR010997">
    <property type="entry name" value="HRDC-like_sf"/>
</dbReference>
<dbReference type="SUPFAM" id="SSF53098">
    <property type="entry name" value="Ribonuclease H-like"/>
    <property type="match status" value="1"/>
</dbReference>
<dbReference type="GO" id="GO:0000176">
    <property type="term" value="C:nuclear exosome (RNase complex)"/>
    <property type="evidence" value="ECO:0007669"/>
    <property type="project" value="TreeGrafter"/>
</dbReference>
<dbReference type="AlphaFoldDB" id="A0A8S2DCW9"/>
<dbReference type="GO" id="GO:0000166">
    <property type="term" value="F:nucleotide binding"/>
    <property type="evidence" value="ECO:0007669"/>
    <property type="project" value="InterPro"/>
</dbReference>
<evidence type="ECO:0000259" key="11">
    <source>
        <dbReference type="PROSITE" id="PS50967"/>
    </source>
</evidence>
<evidence type="ECO:0000256" key="4">
    <source>
        <dbReference type="ARBA" id="ARBA00022801"/>
    </source>
</evidence>
<dbReference type="InterPro" id="IPR012337">
    <property type="entry name" value="RNaseH-like_sf"/>
</dbReference>
<keyword evidence="7" id="KW-0539">Nucleus</keyword>
<dbReference type="GO" id="GO:0003727">
    <property type="term" value="F:single-stranded RNA binding"/>
    <property type="evidence" value="ECO:0007669"/>
    <property type="project" value="TreeGrafter"/>
</dbReference>
<evidence type="ECO:0000256" key="8">
    <source>
        <dbReference type="ARBA" id="ARBA00043957"/>
    </source>
</evidence>
<protein>
    <recommendedName>
        <fullName evidence="9">Exosome complex component 10 homolog</fullName>
    </recommendedName>
</protein>
<dbReference type="PANTHER" id="PTHR12124">
    <property type="entry name" value="POLYMYOSITIS/SCLERODERMA AUTOANTIGEN-RELATED"/>
    <property type="match status" value="1"/>
</dbReference>
<dbReference type="GO" id="GO:0071051">
    <property type="term" value="P:poly(A)-dependent snoRNA 3'-end processing"/>
    <property type="evidence" value="ECO:0007669"/>
    <property type="project" value="TreeGrafter"/>
</dbReference>
<dbReference type="SUPFAM" id="SSF47819">
    <property type="entry name" value="HRDC-like"/>
    <property type="match status" value="1"/>
</dbReference>
<evidence type="ECO:0000256" key="3">
    <source>
        <dbReference type="ARBA" id="ARBA00022722"/>
    </source>
</evidence>
<evidence type="ECO:0000313" key="13">
    <source>
        <dbReference type="EMBL" id="CAF3710722.1"/>
    </source>
</evidence>
<evidence type="ECO:0000256" key="10">
    <source>
        <dbReference type="SAM" id="MobiDB-lite"/>
    </source>
</evidence>
<dbReference type="CDD" id="cd06147">
    <property type="entry name" value="Rrp6p_like_exo"/>
    <property type="match status" value="1"/>
</dbReference>
<feature type="non-terminal residue" evidence="12">
    <location>
        <position position="614"/>
    </location>
</feature>
<comment type="subcellular location">
    <subcellularLocation>
        <location evidence="1">Nucleus</location>
    </subcellularLocation>
</comment>
<gene>
    <name evidence="12" type="ORF">OVA965_LOCUS11328</name>
    <name evidence="13" type="ORF">TMI583_LOCUS11326</name>
</gene>
<comment type="caution">
    <text evidence="12">The sequence shown here is derived from an EMBL/GenBank/DDBJ whole genome shotgun (WGS) entry which is preliminary data.</text>
</comment>
<dbReference type="Pfam" id="PF00570">
    <property type="entry name" value="HRDC"/>
    <property type="match status" value="1"/>
</dbReference>
<dbReference type="InterPro" id="IPR036397">
    <property type="entry name" value="RNaseH_sf"/>
</dbReference>
<feature type="region of interest" description="Disordered" evidence="10">
    <location>
        <begin position="470"/>
        <end position="489"/>
    </location>
</feature>
<dbReference type="GO" id="GO:0005730">
    <property type="term" value="C:nucleolus"/>
    <property type="evidence" value="ECO:0007669"/>
    <property type="project" value="TreeGrafter"/>
</dbReference>
<feature type="region of interest" description="Disordered" evidence="10">
    <location>
        <begin position="564"/>
        <end position="614"/>
    </location>
</feature>
<accession>A0A8S2DCW9</accession>
<feature type="compositionally biased region" description="Polar residues" evidence="10">
    <location>
        <begin position="470"/>
        <end position="481"/>
    </location>
</feature>
<dbReference type="EMBL" id="CAJNOK010004352">
    <property type="protein sequence ID" value="CAF0934868.1"/>
    <property type="molecule type" value="Genomic_DNA"/>
</dbReference>
<organism evidence="12 14">
    <name type="scientific">Didymodactylos carnosus</name>
    <dbReference type="NCBI Taxonomy" id="1234261"/>
    <lineage>
        <taxon>Eukaryota</taxon>
        <taxon>Metazoa</taxon>
        <taxon>Spiralia</taxon>
        <taxon>Gnathifera</taxon>
        <taxon>Rotifera</taxon>
        <taxon>Eurotatoria</taxon>
        <taxon>Bdelloidea</taxon>
        <taxon>Philodinida</taxon>
        <taxon>Philodinidae</taxon>
        <taxon>Didymodactylos</taxon>
    </lineage>
</organism>
<evidence type="ECO:0000256" key="6">
    <source>
        <dbReference type="ARBA" id="ARBA00022839"/>
    </source>
</evidence>
<dbReference type="GO" id="GO:0000467">
    <property type="term" value="P:exonucleolytic trimming to generate mature 3'-end of 5.8S rRNA from tricistronic rRNA transcript (SSU-rRNA, 5.8S rRNA, LSU-rRNA)"/>
    <property type="evidence" value="ECO:0007669"/>
    <property type="project" value="InterPro"/>
</dbReference>
<dbReference type="SMART" id="SM00474">
    <property type="entry name" value="35EXOc"/>
    <property type="match status" value="1"/>
</dbReference>
<dbReference type="PANTHER" id="PTHR12124:SF47">
    <property type="entry name" value="EXOSOME COMPONENT 10"/>
    <property type="match status" value="1"/>
</dbReference>
<evidence type="ECO:0000256" key="1">
    <source>
        <dbReference type="ARBA" id="ARBA00004123"/>
    </source>
</evidence>
<keyword evidence="6" id="KW-0269">Exonuclease</keyword>
<dbReference type="SMART" id="SM00341">
    <property type="entry name" value="HRDC"/>
    <property type="match status" value="1"/>
</dbReference>
<dbReference type="InterPro" id="IPR044876">
    <property type="entry name" value="HRDC_dom_sf"/>
</dbReference>
<dbReference type="GO" id="GO:0071035">
    <property type="term" value="P:nuclear polyadenylation-dependent rRNA catabolic process"/>
    <property type="evidence" value="ECO:0007669"/>
    <property type="project" value="TreeGrafter"/>
</dbReference>
<dbReference type="GO" id="GO:0071036">
    <property type="term" value="P:nuclear polyadenylation-dependent snoRNA catabolic process"/>
    <property type="evidence" value="ECO:0007669"/>
    <property type="project" value="TreeGrafter"/>
</dbReference>
<dbReference type="EMBL" id="CAJOBA010004355">
    <property type="protein sequence ID" value="CAF3710722.1"/>
    <property type="molecule type" value="Genomic_DNA"/>
</dbReference>
<feature type="domain" description="HRDC" evidence="11">
    <location>
        <begin position="252"/>
        <end position="332"/>
    </location>
</feature>
<keyword evidence="2" id="KW-0698">rRNA processing</keyword>
<feature type="region of interest" description="Disordered" evidence="10">
    <location>
        <begin position="496"/>
        <end position="522"/>
    </location>
</feature>
<dbReference type="FunFam" id="3.30.420.10:FF:000059">
    <property type="entry name" value="Exosome complex exonuclease Rrp6"/>
    <property type="match status" value="1"/>
</dbReference>
<dbReference type="GO" id="GO:0071044">
    <property type="term" value="P:histone mRNA catabolic process"/>
    <property type="evidence" value="ECO:0007669"/>
    <property type="project" value="TreeGrafter"/>
</dbReference>
<dbReference type="GO" id="GO:0071038">
    <property type="term" value="P:TRAMP-dependent tRNA surveillance pathway"/>
    <property type="evidence" value="ECO:0007669"/>
    <property type="project" value="TreeGrafter"/>
</dbReference>
<dbReference type="InterPro" id="IPR045092">
    <property type="entry name" value="Rrp6-like"/>
</dbReference>
<evidence type="ECO:0000313" key="12">
    <source>
        <dbReference type="EMBL" id="CAF0934868.1"/>
    </source>
</evidence>
<dbReference type="GO" id="GO:0000175">
    <property type="term" value="F:3'-5'-RNA exonuclease activity"/>
    <property type="evidence" value="ECO:0007669"/>
    <property type="project" value="InterPro"/>
</dbReference>
<dbReference type="Proteomes" id="UP000677228">
    <property type="component" value="Unassembled WGS sequence"/>
</dbReference>
<keyword evidence="5" id="KW-0271">Exosome</keyword>
<proteinExistence type="inferred from homology"/>
<feature type="compositionally biased region" description="Basic residues" evidence="10">
    <location>
        <begin position="580"/>
        <end position="590"/>
    </location>
</feature>
<name>A0A8S2DCW9_9BILA</name>
<dbReference type="GO" id="GO:0071039">
    <property type="term" value="P:nuclear polyadenylation-dependent CUT catabolic process"/>
    <property type="evidence" value="ECO:0007669"/>
    <property type="project" value="TreeGrafter"/>
</dbReference>
<dbReference type="Gene3D" id="1.10.150.80">
    <property type="entry name" value="HRDC domain"/>
    <property type="match status" value="1"/>
</dbReference>
<dbReference type="InterPro" id="IPR049559">
    <property type="entry name" value="Rrp6p-like_exo"/>
</dbReference>
<dbReference type="FunFam" id="1.10.150.80:FF:000001">
    <property type="entry name" value="Putative exosome component 10"/>
    <property type="match status" value="1"/>
</dbReference>
<evidence type="ECO:0000256" key="9">
    <source>
        <dbReference type="ARBA" id="ARBA00070365"/>
    </source>
</evidence>
<comment type="similarity">
    <text evidence="8">Belongs to the exosome component 10/RRP6 family.</text>
</comment>
<dbReference type="InterPro" id="IPR002121">
    <property type="entry name" value="HRDC_dom"/>
</dbReference>